<dbReference type="EMBL" id="CP126664">
    <property type="protein sequence ID" value="WKA08431.1"/>
    <property type="molecule type" value="Genomic_DNA"/>
</dbReference>
<name>A0ABY9DPV2_VITVI</name>
<reference evidence="1 2" key="1">
    <citation type="journal article" date="2023" name="Hortic Res">
        <title>The complete reference genome for grapevine (Vitis vinifera L.) genetics and breeding.</title>
        <authorList>
            <person name="Shi X."/>
            <person name="Cao S."/>
            <person name="Wang X."/>
            <person name="Huang S."/>
            <person name="Wang Y."/>
            <person name="Liu Z."/>
            <person name="Liu W."/>
            <person name="Leng X."/>
            <person name="Peng Y."/>
            <person name="Wang N."/>
            <person name="Wang Y."/>
            <person name="Ma Z."/>
            <person name="Xu X."/>
            <person name="Zhang F."/>
            <person name="Xue H."/>
            <person name="Zhong H."/>
            <person name="Wang Y."/>
            <person name="Zhang K."/>
            <person name="Velt A."/>
            <person name="Avia K."/>
            <person name="Holtgrawe D."/>
            <person name="Grimplet J."/>
            <person name="Matus J.T."/>
            <person name="Ware D."/>
            <person name="Wu X."/>
            <person name="Wang H."/>
            <person name="Liu C."/>
            <person name="Fang Y."/>
            <person name="Rustenholz C."/>
            <person name="Cheng Z."/>
            <person name="Xiao H."/>
            <person name="Zhou Y."/>
        </authorList>
    </citation>
    <scope>NUCLEOTIDE SEQUENCE [LARGE SCALE GENOMIC DNA]</scope>
    <source>
        <strain evidence="2">cv. Pinot noir / PN40024</strain>
        <tissue evidence="1">Leaf</tissue>
    </source>
</reference>
<proteinExistence type="predicted"/>
<keyword evidence="2" id="KW-1185">Reference proteome</keyword>
<evidence type="ECO:0000313" key="1">
    <source>
        <dbReference type="EMBL" id="WKA08431.1"/>
    </source>
</evidence>
<gene>
    <name evidence="1" type="ORF">VitviT2T_026156</name>
</gene>
<evidence type="ECO:0000313" key="2">
    <source>
        <dbReference type="Proteomes" id="UP001227230"/>
    </source>
</evidence>
<protein>
    <submittedName>
        <fullName evidence="1">Uncharacterized protein</fullName>
    </submittedName>
</protein>
<accession>A0ABY9DPV2</accession>
<sequence length="105" mass="12514">METEVLYMTLYDAYNKSTLDCMHYEELPDGSTHSEDTPPFLLSQRTKKIISREWNLKTPVDQALFLLVVPLRWRIQEQKLMVFESIWNSAIHIEQACKTRYMNML</sequence>
<organism evidence="1 2">
    <name type="scientific">Vitis vinifera</name>
    <name type="common">Grape</name>
    <dbReference type="NCBI Taxonomy" id="29760"/>
    <lineage>
        <taxon>Eukaryota</taxon>
        <taxon>Viridiplantae</taxon>
        <taxon>Streptophyta</taxon>
        <taxon>Embryophyta</taxon>
        <taxon>Tracheophyta</taxon>
        <taxon>Spermatophyta</taxon>
        <taxon>Magnoliopsida</taxon>
        <taxon>eudicotyledons</taxon>
        <taxon>Gunneridae</taxon>
        <taxon>Pentapetalae</taxon>
        <taxon>rosids</taxon>
        <taxon>Vitales</taxon>
        <taxon>Vitaceae</taxon>
        <taxon>Viteae</taxon>
        <taxon>Vitis</taxon>
    </lineage>
</organism>
<dbReference type="Proteomes" id="UP001227230">
    <property type="component" value="Chromosome 17"/>
</dbReference>